<evidence type="ECO:0000313" key="2">
    <source>
        <dbReference type="EMBL" id="CAF1034831.1"/>
    </source>
</evidence>
<dbReference type="InterPro" id="IPR036915">
    <property type="entry name" value="Cyclin-like_sf"/>
</dbReference>
<dbReference type="EMBL" id="CAJOBA010007468">
    <property type="protein sequence ID" value="CAF3803152.1"/>
    <property type="molecule type" value="Genomic_DNA"/>
</dbReference>
<proteinExistence type="predicted"/>
<protein>
    <recommendedName>
        <fullName evidence="1">Cyclin N-terminal domain-containing protein</fullName>
    </recommendedName>
</protein>
<reference evidence="3" key="1">
    <citation type="submission" date="2021-02" db="EMBL/GenBank/DDBJ databases">
        <authorList>
            <person name="Nowell W R."/>
        </authorList>
    </citation>
    <scope>NUCLEOTIDE SEQUENCE</scope>
</reference>
<sequence>MMFTDELRLFDQKIFSMYTNEDDEYVHANRDAKLCSDTDILQTMLAEEDELCYHDVLTSELPSITYQTMSQINALLNCSVSVCWMSNVVMKRYCLMKTLGEPDISLICACVTLCGKYQDSTEPKYEHLAMHCQTTVEQIHICEIHLLETLSWDLCVYTPSDYLSVLYNSLLADEDEVWCTMKNLLNVANNILLFLYQTEISLLSTYPNSILALSLLLILSLSSRDNEKVVVLKQMQMFLKHKKSPQQYKVGLKQVTSKDDACDI</sequence>
<dbReference type="Pfam" id="PF00134">
    <property type="entry name" value="Cyclin_N"/>
    <property type="match status" value="1"/>
</dbReference>
<evidence type="ECO:0000313" key="3">
    <source>
        <dbReference type="EMBL" id="CAF1565201.1"/>
    </source>
</evidence>
<dbReference type="Proteomes" id="UP000682733">
    <property type="component" value="Unassembled WGS sequence"/>
</dbReference>
<dbReference type="SUPFAM" id="SSF47954">
    <property type="entry name" value="Cyclin-like"/>
    <property type="match status" value="1"/>
</dbReference>
<feature type="domain" description="Cyclin N-terminal" evidence="1">
    <location>
        <begin position="51"/>
        <end position="155"/>
    </location>
</feature>
<dbReference type="OrthoDB" id="10014194at2759"/>
<dbReference type="Proteomes" id="UP000681722">
    <property type="component" value="Unassembled WGS sequence"/>
</dbReference>
<dbReference type="Gene3D" id="1.10.472.10">
    <property type="entry name" value="Cyclin-like"/>
    <property type="match status" value="2"/>
</dbReference>
<dbReference type="EMBL" id="CAJOBC010094705">
    <property type="protein sequence ID" value="CAF4427250.1"/>
    <property type="molecule type" value="Genomic_DNA"/>
</dbReference>
<evidence type="ECO:0000313" key="4">
    <source>
        <dbReference type="EMBL" id="CAF3803152.1"/>
    </source>
</evidence>
<dbReference type="EMBL" id="CAJNOQ010028924">
    <property type="protein sequence ID" value="CAF1565201.1"/>
    <property type="molecule type" value="Genomic_DNA"/>
</dbReference>
<gene>
    <name evidence="3" type="ORF">GPM918_LOCUS40032</name>
    <name evidence="2" type="ORF">OVA965_LOCUS16177</name>
    <name evidence="5" type="ORF">SRO942_LOCUS40947</name>
    <name evidence="4" type="ORF">TMI583_LOCUS16186</name>
</gene>
<dbReference type="Proteomes" id="UP000677228">
    <property type="component" value="Unassembled WGS sequence"/>
</dbReference>
<name>A0A815Y3I3_9BILA</name>
<dbReference type="Proteomes" id="UP000663829">
    <property type="component" value="Unassembled WGS sequence"/>
</dbReference>
<evidence type="ECO:0000313" key="5">
    <source>
        <dbReference type="EMBL" id="CAF4427250.1"/>
    </source>
</evidence>
<accession>A0A815Y3I3</accession>
<evidence type="ECO:0000313" key="6">
    <source>
        <dbReference type="Proteomes" id="UP000663829"/>
    </source>
</evidence>
<dbReference type="InterPro" id="IPR006671">
    <property type="entry name" value="Cyclin_N"/>
</dbReference>
<keyword evidence="6" id="KW-1185">Reference proteome</keyword>
<organism evidence="3 6">
    <name type="scientific">Didymodactylos carnosus</name>
    <dbReference type="NCBI Taxonomy" id="1234261"/>
    <lineage>
        <taxon>Eukaryota</taxon>
        <taxon>Metazoa</taxon>
        <taxon>Spiralia</taxon>
        <taxon>Gnathifera</taxon>
        <taxon>Rotifera</taxon>
        <taxon>Eurotatoria</taxon>
        <taxon>Bdelloidea</taxon>
        <taxon>Philodinida</taxon>
        <taxon>Philodinidae</taxon>
        <taxon>Didymodactylos</taxon>
    </lineage>
</organism>
<comment type="caution">
    <text evidence="3">The sequence shown here is derived from an EMBL/GenBank/DDBJ whole genome shotgun (WGS) entry which is preliminary data.</text>
</comment>
<evidence type="ECO:0000259" key="1">
    <source>
        <dbReference type="Pfam" id="PF00134"/>
    </source>
</evidence>
<dbReference type="EMBL" id="CAJNOK010007457">
    <property type="protein sequence ID" value="CAF1034831.1"/>
    <property type="molecule type" value="Genomic_DNA"/>
</dbReference>
<dbReference type="AlphaFoldDB" id="A0A815Y3I3"/>